<organism evidence="12 13">
    <name type="scientific">Bodo saltans</name>
    <name type="common">Flagellated protozoan</name>
    <dbReference type="NCBI Taxonomy" id="75058"/>
    <lineage>
        <taxon>Eukaryota</taxon>
        <taxon>Discoba</taxon>
        <taxon>Euglenozoa</taxon>
        <taxon>Kinetoplastea</taxon>
        <taxon>Metakinetoplastina</taxon>
        <taxon>Eubodonida</taxon>
        <taxon>Bodonidae</taxon>
        <taxon>Bodo</taxon>
    </lineage>
</organism>
<evidence type="ECO:0000256" key="4">
    <source>
        <dbReference type="ARBA" id="ARBA00022490"/>
    </source>
</evidence>
<evidence type="ECO:0000313" key="13">
    <source>
        <dbReference type="Proteomes" id="UP000051952"/>
    </source>
</evidence>
<evidence type="ECO:0000259" key="11">
    <source>
        <dbReference type="PROSITE" id="PS50862"/>
    </source>
</evidence>
<comment type="similarity">
    <text evidence="2">Belongs to the class-II aminoacyl-tRNA synthetase family. Type 2 subfamily.</text>
</comment>
<reference evidence="13" key="1">
    <citation type="submission" date="2015-09" db="EMBL/GenBank/DDBJ databases">
        <authorList>
            <consortium name="Pathogen Informatics"/>
        </authorList>
    </citation>
    <scope>NUCLEOTIDE SEQUENCE [LARGE SCALE GENOMIC DNA]</scope>
    <source>
        <strain evidence="13">Lake Konstanz</strain>
    </source>
</reference>
<evidence type="ECO:0000256" key="8">
    <source>
        <dbReference type="ARBA" id="ARBA00022917"/>
    </source>
</evidence>
<evidence type="ECO:0000256" key="1">
    <source>
        <dbReference type="ARBA" id="ARBA00004496"/>
    </source>
</evidence>
<feature type="domain" description="Aminoacyl-transfer RNA synthetases class-II family profile" evidence="11">
    <location>
        <begin position="152"/>
        <end position="425"/>
    </location>
</feature>
<dbReference type="InterPro" id="IPR004364">
    <property type="entry name" value="Aa-tRNA-synt_II"/>
</dbReference>
<keyword evidence="4" id="KW-0963">Cytoplasm</keyword>
<dbReference type="AlphaFoldDB" id="A0A0S4IMX7"/>
<dbReference type="PANTHER" id="PTHR43450:SF3">
    <property type="entry name" value="ASPARTATE--TRNA LIGASE"/>
    <property type="match status" value="1"/>
</dbReference>
<dbReference type="PROSITE" id="PS50862">
    <property type="entry name" value="AA_TRNA_LIGASE_II"/>
    <property type="match status" value="1"/>
</dbReference>
<dbReference type="GO" id="GO:0006422">
    <property type="term" value="P:aspartyl-tRNA aminoacylation"/>
    <property type="evidence" value="ECO:0007669"/>
    <property type="project" value="InterPro"/>
</dbReference>
<name>A0A0S4IMX7_BODSA</name>
<comment type="subcellular location">
    <subcellularLocation>
        <location evidence="1">Cytoplasm</location>
    </subcellularLocation>
</comment>
<dbReference type="VEuPathDB" id="TriTrypDB:BSAL_63285"/>
<evidence type="ECO:0000256" key="5">
    <source>
        <dbReference type="ARBA" id="ARBA00022598"/>
    </source>
</evidence>
<gene>
    <name evidence="12" type="ORF">BSAL_63670</name>
</gene>
<dbReference type="GO" id="GO:0005524">
    <property type="term" value="F:ATP binding"/>
    <property type="evidence" value="ECO:0007669"/>
    <property type="project" value="UniProtKB-KW"/>
</dbReference>
<keyword evidence="8" id="KW-0648">Protein biosynthesis</keyword>
<evidence type="ECO:0000313" key="12">
    <source>
        <dbReference type="EMBL" id="CUF56578.1"/>
    </source>
</evidence>
<dbReference type="PANTHER" id="PTHR43450">
    <property type="entry name" value="ASPARTYL-TRNA SYNTHETASE"/>
    <property type="match status" value="1"/>
</dbReference>
<dbReference type="InterPro" id="IPR006195">
    <property type="entry name" value="aa-tRNA-synth_II"/>
</dbReference>
<protein>
    <recommendedName>
        <fullName evidence="3">aspartate--tRNA ligase</fullName>
        <ecNumber evidence="3">6.1.1.12</ecNumber>
    </recommendedName>
</protein>
<dbReference type="PRINTS" id="PR01042">
    <property type="entry name" value="TRNASYNTHASP"/>
</dbReference>
<evidence type="ECO:0000256" key="10">
    <source>
        <dbReference type="ARBA" id="ARBA00047904"/>
    </source>
</evidence>
<keyword evidence="5" id="KW-0436">Ligase</keyword>
<keyword evidence="13" id="KW-1185">Reference proteome</keyword>
<dbReference type="Pfam" id="PF00152">
    <property type="entry name" value="tRNA-synt_2"/>
    <property type="match status" value="1"/>
</dbReference>
<evidence type="ECO:0000256" key="6">
    <source>
        <dbReference type="ARBA" id="ARBA00022741"/>
    </source>
</evidence>
<dbReference type="InterPro" id="IPR004523">
    <property type="entry name" value="Asp-tRNA_synthase_2"/>
</dbReference>
<dbReference type="InterPro" id="IPR045864">
    <property type="entry name" value="aa-tRNA-synth_II/BPL/LPL"/>
</dbReference>
<dbReference type="SUPFAM" id="SSF55681">
    <property type="entry name" value="Class II aaRS and biotin synthetases"/>
    <property type="match status" value="1"/>
</dbReference>
<dbReference type="GO" id="GO:0017101">
    <property type="term" value="C:aminoacyl-tRNA synthetase multienzyme complex"/>
    <property type="evidence" value="ECO:0007669"/>
    <property type="project" value="TreeGrafter"/>
</dbReference>
<keyword evidence="6" id="KW-0547">Nucleotide-binding</keyword>
<dbReference type="OMA" id="GANMIKF"/>
<dbReference type="InterPro" id="IPR002312">
    <property type="entry name" value="Asp/Asn-tRNA-synth_IIb"/>
</dbReference>
<dbReference type="GO" id="GO:0003723">
    <property type="term" value="F:RNA binding"/>
    <property type="evidence" value="ECO:0007669"/>
    <property type="project" value="TreeGrafter"/>
</dbReference>
<dbReference type="EC" id="6.1.1.12" evidence="3"/>
<evidence type="ECO:0000256" key="9">
    <source>
        <dbReference type="ARBA" id="ARBA00023146"/>
    </source>
</evidence>
<evidence type="ECO:0000256" key="3">
    <source>
        <dbReference type="ARBA" id="ARBA00012841"/>
    </source>
</evidence>
<keyword evidence="7" id="KW-0067">ATP-binding</keyword>
<dbReference type="Proteomes" id="UP000051952">
    <property type="component" value="Unassembled WGS sequence"/>
</dbReference>
<dbReference type="Gene3D" id="3.30.930.10">
    <property type="entry name" value="Bira Bifunctional Protein, Domain 2"/>
    <property type="match status" value="2"/>
</dbReference>
<dbReference type="OrthoDB" id="372395at2759"/>
<dbReference type="GO" id="GO:0004815">
    <property type="term" value="F:aspartate-tRNA ligase activity"/>
    <property type="evidence" value="ECO:0007669"/>
    <property type="project" value="UniProtKB-EC"/>
</dbReference>
<sequence length="425" mass="46859">MHLINNPLLPPGRCPDHHAGVCCRCLALFEGLPLGLCFMAHLELHATRLEDVTVVETPLRNVNTKLDTRLDHRVIDLRTASTGAIARLTSMVNTAFRSFLLAKDFVEITKMIGTPSEGGSSVIKLDYFGKEGFLAQSPQLYKQMVLMGDIPRVFEIGPVFRAENSLTHRHLTEFVGLDVELVIHNHYSEVLNVLEGTLVTILQTLARGAVLRNLALGAVAATSNSGGATAAATMPTPIQSLLTPDVMTSLKLGSYEENIASQDTYLGYVSSHTSPFPVLRMPSIPPCNCSLTTACSPHTWMISTRPRRSNWAISSSNAMVWMCTWLTSSPSQRVRSTCSYDMYLRGEEICSGAQRIHDPELLQERMKACGVNVALIQDYVNAFRYGAWPHGGFGLGLERIVLFYLGVPDVRMVSLFPRDPKRITP</sequence>
<accession>A0A0S4IMX7</accession>
<evidence type="ECO:0000256" key="7">
    <source>
        <dbReference type="ARBA" id="ARBA00022840"/>
    </source>
</evidence>
<dbReference type="EMBL" id="CYKH01000356">
    <property type="protein sequence ID" value="CUF56578.1"/>
    <property type="molecule type" value="Genomic_DNA"/>
</dbReference>
<comment type="catalytic activity">
    <reaction evidence="10">
        <text>tRNA(Asp) + L-aspartate + ATP = L-aspartyl-tRNA(Asp) + AMP + diphosphate</text>
        <dbReference type="Rhea" id="RHEA:19649"/>
        <dbReference type="Rhea" id="RHEA-COMP:9660"/>
        <dbReference type="Rhea" id="RHEA-COMP:9678"/>
        <dbReference type="ChEBI" id="CHEBI:29991"/>
        <dbReference type="ChEBI" id="CHEBI:30616"/>
        <dbReference type="ChEBI" id="CHEBI:33019"/>
        <dbReference type="ChEBI" id="CHEBI:78442"/>
        <dbReference type="ChEBI" id="CHEBI:78516"/>
        <dbReference type="ChEBI" id="CHEBI:456215"/>
        <dbReference type="EC" id="6.1.1.12"/>
    </reaction>
</comment>
<keyword evidence="9 12" id="KW-0030">Aminoacyl-tRNA synthetase</keyword>
<evidence type="ECO:0000256" key="2">
    <source>
        <dbReference type="ARBA" id="ARBA00005312"/>
    </source>
</evidence>
<dbReference type="GO" id="GO:0005829">
    <property type="term" value="C:cytosol"/>
    <property type="evidence" value="ECO:0007669"/>
    <property type="project" value="TreeGrafter"/>
</dbReference>
<proteinExistence type="inferred from homology"/>